<feature type="compositionally biased region" description="Acidic residues" evidence="1">
    <location>
        <begin position="123"/>
        <end position="187"/>
    </location>
</feature>
<reference evidence="2 3" key="1">
    <citation type="submission" date="2022-05" db="EMBL/GenBank/DDBJ databases">
        <title>Chromosome-level reference genomes for two strains of Caenorhabditis briggsae: an improved platform for comparative genomics.</title>
        <authorList>
            <person name="Stevens L."/>
            <person name="Andersen E.C."/>
        </authorList>
    </citation>
    <scope>NUCLEOTIDE SEQUENCE [LARGE SCALE GENOMIC DNA]</scope>
    <source>
        <strain evidence="2">QX1410_ONT</strain>
        <tissue evidence="2">Whole-organism</tissue>
    </source>
</reference>
<evidence type="ECO:0000313" key="3">
    <source>
        <dbReference type="Proteomes" id="UP000827892"/>
    </source>
</evidence>
<dbReference type="Proteomes" id="UP000827892">
    <property type="component" value="Chromosome X"/>
</dbReference>
<name>A0AAE9CWJ3_CAEBR</name>
<accession>A0AAE9CWJ3</accession>
<evidence type="ECO:0000256" key="1">
    <source>
        <dbReference type="SAM" id="MobiDB-lite"/>
    </source>
</evidence>
<dbReference type="EMBL" id="CP090896">
    <property type="protein sequence ID" value="ULT84077.1"/>
    <property type="molecule type" value="Genomic_DNA"/>
</dbReference>
<proteinExistence type="predicted"/>
<feature type="compositionally biased region" description="Acidic residues" evidence="1">
    <location>
        <begin position="203"/>
        <end position="212"/>
    </location>
</feature>
<feature type="region of interest" description="Disordered" evidence="1">
    <location>
        <begin position="115"/>
        <end position="212"/>
    </location>
</feature>
<gene>
    <name evidence="2" type="ORF">L3Y34_013008</name>
</gene>
<protein>
    <submittedName>
        <fullName evidence="2">Uncharacterized protein</fullName>
    </submittedName>
</protein>
<evidence type="ECO:0000313" key="2">
    <source>
        <dbReference type="EMBL" id="ULT84077.1"/>
    </source>
</evidence>
<organism evidence="2 3">
    <name type="scientific">Caenorhabditis briggsae</name>
    <dbReference type="NCBI Taxonomy" id="6238"/>
    <lineage>
        <taxon>Eukaryota</taxon>
        <taxon>Metazoa</taxon>
        <taxon>Ecdysozoa</taxon>
        <taxon>Nematoda</taxon>
        <taxon>Chromadorea</taxon>
        <taxon>Rhabditida</taxon>
        <taxon>Rhabditina</taxon>
        <taxon>Rhabditomorpha</taxon>
        <taxon>Rhabditoidea</taxon>
        <taxon>Rhabditidae</taxon>
        <taxon>Peloderinae</taxon>
        <taxon>Caenorhabditis</taxon>
    </lineage>
</organism>
<sequence length="212" mass="24572">MYSQKNGSFEPTLNSLTSSLFYDADDEMLKEENILNLSGPSSSLEDDERLYEEEPQLDILQLFDQYNNDPEVLYRRSDLYKLDLRFEEYYNLQFTASEYGVSAQAMDLEDHHKQEEFEIREGEESDTETETETEESDTSIEEESDESEDDSDDEEDSIVELTDMEYGEESDIEMMTEDEDVDSDQDELSDKDSGFEEVSAMDTSDDDDSDTD</sequence>
<dbReference type="AlphaFoldDB" id="A0AAE9CWJ3"/>